<dbReference type="Proteomes" id="UP000037267">
    <property type="component" value="Unassembled WGS sequence"/>
</dbReference>
<dbReference type="EMBL" id="LGSS01000013">
    <property type="protein sequence ID" value="KNF07708.1"/>
    <property type="molecule type" value="Genomic_DNA"/>
</dbReference>
<keyword evidence="1 4" id="KW-0808">Transferase</keyword>
<dbReference type="RefSeq" id="WP_050356001.1">
    <property type="nucleotide sequence ID" value="NZ_LGSS01000013.1"/>
</dbReference>
<gene>
    <name evidence="4" type="ORF">CLPU_13c00500</name>
</gene>
<feature type="domain" description="N-acetyltransferase" evidence="3">
    <location>
        <begin position="2"/>
        <end position="156"/>
    </location>
</feature>
<protein>
    <submittedName>
        <fullName evidence="4">Acetyltransferase</fullName>
    </submittedName>
</protein>
<dbReference type="Gene3D" id="3.40.630.30">
    <property type="match status" value="2"/>
</dbReference>
<dbReference type="PROSITE" id="PS51186">
    <property type="entry name" value="GNAT"/>
    <property type="match status" value="2"/>
</dbReference>
<proteinExistence type="predicted"/>
<reference evidence="5" key="1">
    <citation type="submission" date="2015-07" db="EMBL/GenBank/DDBJ databases">
        <title>Draft genome sequence of the purine-degrading Gottschalkia purinilyticum DSM 1384 (formerly Clostridium purinilyticum).</title>
        <authorList>
            <person name="Poehlein A."/>
            <person name="Schiel-Bengelsdorf B."/>
            <person name="Bengelsdorf F.R."/>
            <person name="Daniel R."/>
            <person name="Duerre P."/>
        </authorList>
    </citation>
    <scope>NUCLEOTIDE SEQUENCE [LARGE SCALE GENOMIC DNA]</scope>
    <source>
        <strain evidence="5">DSM 1384</strain>
    </source>
</reference>
<dbReference type="STRING" id="1503.CLPU_13c00500"/>
<dbReference type="PATRIC" id="fig|1503.3.peg.443"/>
<comment type="caution">
    <text evidence="4">The sequence shown here is derived from an EMBL/GenBank/DDBJ whole genome shotgun (WGS) entry which is preliminary data.</text>
</comment>
<dbReference type="Pfam" id="PF00583">
    <property type="entry name" value="Acetyltransf_1"/>
    <property type="match status" value="1"/>
</dbReference>
<dbReference type="GO" id="GO:0016747">
    <property type="term" value="F:acyltransferase activity, transferring groups other than amino-acyl groups"/>
    <property type="evidence" value="ECO:0007669"/>
    <property type="project" value="InterPro"/>
</dbReference>
<feature type="domain" description="N-acetyltransferase" evidence="3">
    <location>
        <begin position="159"/>
        <end position="283"/>
    </location>
</feature>
<evidence type="ECO:0000313" key="5">
    <source>
        <dbReference type="Proteomes" id="UP000037267"/>
    </source>
</evidence>
<dbReference type="AlphaFoldDB" id="A0A0L0W808"/>
<keyword evidence="2" id="KW-0012">Acyltransferase</keyword>
<organism evidence="4 5">
    <name type="scientific">Gottschalkia purinilytica</name>
    <name type="common">Clostridium purinilyticum</name>
    <dbReference type="NCBI Taxonomy" id="1503"/>
    <lineage>
        <taxon>Bacteria</taxon>
        <taxon>Bacillati</taxon>
        <taxon>Bacillota</taxon>
        <taxon>Tissierellia</taxon>
        <taxon>Tissierellales</taxon>
        <taxon>Gottschalkiaceae</taxon>
        <taxon>Gottschalkia</taxon>
    </lineage>
</organism>
<dbReference type="InterPro" id="IPR016181">
    <property type="entry name" value="Acyl_CoA_acyltransferase"/>
</dbReference>
<dbReference type="InterPro" id="IPR000182">
    <property type="entry name" value="GNAT_dom"/>
</dbReference>
<sequence>MITYNHCVNVEFEKVYEAFQVGFSDYIIKVEMSEDDFLKRFFGTEGNQLEYSFIALDDSKPIGVILGGIKNYEGVKTLRCGALCVHPDYRGKGISKKLFDLHKQVALDNRCKQMFLEVIVGNDRAIKFYRNLGYDKIYDIKYYSYKDVFNLKREVDNSIDIQKINFETIADLSSKLENIHINWQNDLDYMKKLEDLVHYGVYKDSELIGALSISVHGRIFFIWSKLQHRHRGIARNIIIKAINDLNLKSLSISFPNNASIEGFVKHTGFQKDEISQYEMYLTI</sequence>
<evidence type="ECO:0000259" key="3">
    <source>
        <dbReference type="PROSITE" id="PS51186"/>
    </source>
</evidence>
<dbReference type="SUPFAM" id="SSF55729">
    <property type="entry name" value="Acyl-CoA N-acyltransferases (Nat)"/>
    <property type="match status" value="2"/>
</dbReference>
<evidence type="ECO:0000256" key="1">
    <source>
        <dbReference type="ARBA" id="ARBA00022679"/>
    </source>
</evidence>
<dbReference type="PANTHER" id="PTHR43420:SF44">
    <property type="entry name" value="ACETYLTRANSFERASE YPEA"/>
    <property type="match status" value="1"/>
</dbReference>
<dbReference type="InterPro" id="IPR050680">
    <property type="entry name" value="YpeA/RimI_acetyltransf"/>
</dbReference>
<accession>A0A0L0W808</accession>
<name>A0A0L0W808_GOTPU</name>
<evidence type="ECO:0000313" key="4">
    <source>
        <dbReference type="EMBL" id="KNF07708.1"/>
    </source>
</evidence>
<dbReference type="CDD" id="cd04301">
    <property type="entry name" value="NAT_SF"/>
    <property type="match status" value="1"/>
</dbReference>
<dbReference type="PANTHER" id="PTHR43420">
    <property type="entry name" value="ACETYLTRANSFERASE"/>
    <property type="match status" value="1"/>
</dbReference>
<dbReference type="OrthoDB" id="9779753at2"/>
<keyword evidence="5" id="KW-1185">Reference proteome</keyword>
<evidence type="ECO:0000256" key="2">
    <source>
        <dbReference type="ARBA" id="ARBA00023315"/>
    </source>
</evidence>